<dbReference type="Proteomes" id="UP001627154">
    <property type="component" value="Unassembled WGS sequence"/>
</dbReference>
<reference evidence="3 4" key="1">
    <citation type="journal article" date="2024" name="bioRxiv">
        <title>A reference genome for Trichogramma kaykai: A tiny desert-dwelling parasitoid wasp with competing sex-ratio distorters.</title>
        <authorList>
            <person name="Culotta J."/>
            <person name="Lindsey A.R."/>
        </authorList>
    </citation>
    <scope>NUCLEOTIDE SEQUENCE [LARGE SCALE GENOMIC DNA]</scope>
    <source>
        <strain evidence="3 4">KSX58</strain>
    </source>
</reference>
<evidence type="ECO:0000256" key="2">
    <source>
        <dbReference type="ARBA" id="ARBA00023150"/>
    </source>
</evidence>
<keyword evidence="4" id="KW-1185">Reference proteome</keyword>
<evidence type="ECO:0000313" key="3">
    <source>
        <dbReference type="EMBL" id="KAL3386279.1"/>
    </source>
</evidence>
<comment type="pathway">
    <text evidence="1">Cofactor biosynthesis; molybdopterin biosynthesis.</text>
</comment>
<proteinExistence type="predicted"/>
<protein>
    <submittedName>
        <fullName evidence="3">Uncharacterized protein</fullName>
    </submittedName>
</protein>
<gene>
    <name evidence="3" type="ORF">TKK_018155</name>
</gene>
<dbReference type="InterPro" id="IPR058240">
    <property type="entry name" value="rSAM_sf"/>
</dbReference>
<evidence type="ECO:0000256" key="1">
    <source>
        <dbReference type="ARBA" id="ARBA00005046"/>
    </source>
</evidence>
<sequence length="79" mass="9412">MLKNINKANTAQYFKCYMSSLATKQSNRLEEFREKLNSNKDVSILMDSFGRQHTYLRISLTERCNLRCKFNKCKVSIFY</sequence>
<dbReference type="SUPFAM" id="SSF102114">
    <property type="entry name" value="Radical SAM enzymes"/>
    <property type="match status" value="1"/>
</dbReference>
<keyword evidence="2" id="KW-0501">Molybdenum cofactor biosynthesis</keyword>
<accession>A0ABD2VZU6</accession>
<dbReference type="AlphaFoldDB" id="A0ABD2VZU6"/>
<dbReference type="EMBL" id="JBJJXI010000147">
    <property type="protein sequence ID" value="KAL3386279.1"/>
    <property type="molecule type" value="Genomic_DNA"/>
</dbReference>
<name>A0ABD2VZU6_9HYME</name>
<dbReference type="InterPro" id="IPR050105">
    <property type="entry name" value="MoCo_biosynth_MoaA/MoaC"/>
</dbReference>
<comment type="caution">
    <text evidence="3">The sequence shown here is derived from an EMBL/GenBank/DDBJ whole genome shotgun (WGS) entry which is preliminary data.</text>
</comment>
<dbReference type="Gene3D" id="3.20.20.70">
    <property type="entry name" value="Aldolase class I"/>
    <property type="match status" value="1"/>
</dbReference>
<dbReference type="GO" id="GO:0006777">
    <property type="term" value="P:Mo-molybdopterin cofactor biosynthetic process"/>
    <property type="evidence" value="ECO:0007669"/>
    <property type="project" value="UniProtKB-KW"/>
</dbReference>
<organism evidence="3 4">
    <name type="scientific">Trichogramma kaykai</name>
    <dbReference type="NCBI Taxonomy" id="54128"/>
    <lineage>
        <taxon>Eukaryota</taxon>
        <taxon>Metazoa</taxon>
        <taxon>Ecdysozoa</taxon>
        <taxon>Arthropoda</taxon>
        <taxon>Hexapoda</taxon>
        <taxon>Insecta</taxon>
        <taxon>Pterygota</taxon>
        <taxon>Neoptera</taxon>
        <taxon>Endopterygota</taxon>
        <taxon>Hymenoptera</taxon>
        <taxon>Apocrita</taxon>
        <taxon>Proctotrupomorpha</taxon>
        <taxon>Chalcidoidea</taxon>
        <taxon>Trichogrammatidae</taxon>
        <taxon>Trichogramma</taxon>
    </lineage>
</organism>
<dbReference type="InterPro" id="IPR013785">
    <property type="entry name" value="Aldolase_TIM"/>
</dbReference>
<evidence type="ECO:0000313" key="4">
    <source>
        <dbReference type="Proteomes" id="UP001627154"/>
    </source>
</evidence>
<dbReference type="PANTHER" id="PTHR22960:SF0">
    <property type="entry name" value="MOLYBDENUM COFACTOR BIOSYNTHESIS PROTEIN 1"/>
    <property type="match status" value="1"/>
</dbReference>
<dbReference type="PANTHER" id="PTHR22960">
    <property type="entry name" value="MOLYBDOPTERIN COFACTOR SYNTHESIS PROTEIN A"/>
    <property type="match status" value="1"/>
</dbReference>